<dbReference type="PANTHER" id="PTHR42859:SF10">
    <property type="entry name" value="DIMETHYLSULFOXIDE REDUCTASE CHAIN B"/>
    <property type="match status" value="1"/>
</dbReference>
<keyword evidence="7" id="KW-0411">Iron-sulfur</keyword>
<sequence length="291" mass="31237">MSDQQTQRAGEVKAPPRRRFLREVAGVAGGAGLLSLGVGLYSRQASALPATALRPPGALVEGDFLAACVRCGLCVRDCPYDTLKLAELGDGVATGTPYFNARHIPCEMCEDIPCVVACPTGALDRNLTEIEDARMGLAVLIDQETCLNYLGLRCDVCYRVCPVIDKAITLEMIHNPRSDRHAMFLPTVHSDHCTGCGKCEQACVLPGEAAIKVLPIQLAKGSTAEHYRKGWEEREAFGRSLIGDQVELPVRGMEGQAYGDTRLRTEQAPRQGGSGDPAPYAPGGLDSGWKP</sequence>
<evidence type="ECO:0000256" key="2">
    <source>
        <dbReference type="ARBA" id="ARBA00022485"/>
    </source>
</evidence>
<keyword evidence="2" id="KW-0004">4Fe-4S</keyword>
<evidence type="ECO:0000256" key="3">
    <source>
        <dbReference type="ARBA" id="ARBA00022723"/>
    </source>
</evidence>
<keyword evidence="9" id="KW-1133">Transmembrane helix</keyword>
<dbReference type="Gene3D" id="3.30.70.20">
    <property type="match status" value="2"/>
</dbReference>
<dbReference type="SUPFAM" id="SSF54862">
    <property type="entry name" value="4Fe-4S ferredoxins"/>
    <property type="match status" value="1"/>
</dbReference>
<name>A0ABR9BD88_9RHOO</name>
<dbReference type="PROSITE" id="PS00198">
    <property type="entry name" value="4FE4S_FER_1"/>
    <property type="match status" value="1"/>
</dbReference>
<dbReference type="CDD" id="cd16373">
    <property type="entry name" value="DMSOR_beta_like"/>
    <property type="match status" value="1"/>
</dbReference>
<keyword evidence="12" id="KW-1185">Reference proteome</keyword>
<evidence type="ECO:0000313" key="12">
    <source>
        <dbReference type="Proteomes" id="UP000603602"/>
    </source>
</evidence>
<keyword evidence="3" id="KW-0479">Metal-binding</keyword>
<dbReference type="PROSITE" id="PS51318">
    <property type="entry name" value="TAT"/>
    <property type="match status" value="1"/>
</dbReference>
<dbReference type="InterPro" id="IPR004494">
    <property type="entry name" value="MauM_NapG"/>
</dbReference>
<keyword evidence="5" id="KW-0249">Electron transport</keyword>
<evidence type="ECO:0000256" key="8">
    <source>
        <dbReference type="SAM" id="MobiDB-lite"/>
    </source>
</evidence>
<organism evidence="11 12">
    <name type="scientific">Thauera sedimentorum</name>
    <dbReference type="NCBI Taxonomy" id="2767595"/>
    <lineage>
        <taxon>Bacteria</taxon>
        <taxon>Pseudomonadati</taxon>
        <taxon>Pseudomonadota</taxon>
        <taxon>Betaproteobacteria</taxon>
        <taxon>Rhodocyclales</taxon>
        <taxon>Zoogloeaceae</taxon>
        <taxon>Thauera</taxon>
    </lineage>
</organism>
<dbReference type="EMBL" id="JACYTO010000002">
    <property type="protein sequence ID" value="MBD8504146.1"/>
    <property type="molecule type" value="Genomic_DNA"/>
</dbReference>
<protein>
    <submittedName>
        <fullName evidence="11">Ferredoxin-type protein NapG</fullName>
    </submittedName>
</protein>
<evidence type="ECO:0000256" key="5">
    <source>
        <dbReference type="ARBA" id="ARBA00022982"/>
    </source>
</evidence>
<dbReference type="PANTHER" id="PTHR42859">
    <property type="entry name" value="OXIDOREDUCTASE"/>
    <property type="match status" value="1"/>
</dbReference>
<feature type="region of interest" description="Disordered" evidence="8">
    <location>
        <begin position="254"/>
        <end position="291"/>
    </location>
</feature>
<dbReference type="Proteomes" id="UP000603602">
    <property type="component" value="Unassembled WGS sequence"/>
</dbReference>
<feature type="domain" description="4Fe-4S ferredoxin-type" evidence="10">
    <location>
        <begin position="95"/>
        <end position="128"/>
    </location>
</feature>
<dbReference type="RefSeq" id="WP_187718920.1">
    <property type="nucleotide sequence ID" value="NZ_JACTAH010000002.1"/>
</dbReference>
<dbReference type="InterPro" id="IPR006311">
    <property type="entry name" value="TAT_signal"/>
</dbReference>
<keyword evidence="9" id="KW-0812">Transmembrane</keyword>
<feature type="domain" description="4Fe-4S ferredoxin-type" evidence="10">
    <location>
        <begin position="58"/>
        <end position="88"/>
    </location>
</feature>
<dbReference type="InterPro" id="IPR050294">
    <property type="entry name" value="RnfB_subfamily"/>
</dbReference>
<keyword evidence="4" id="KW-0677">Repeat</keyword>
<feature type="transmembrane region" description="Helical" evidence="9">
    <location>
        <begin position="20"/>
        <end position="41"/>
    </location>
</feature>
<accession>A0ABR9BD88</accession>
<keyword evidence="1" id="KW-0813">Transport</keyword>
<evidence type="ECO:0000256" key="6">
    <source>
        <dbReference type="ARBA" id="ARBA00023004"/>
    </source>
</evidence>
<dbReference type="InterPro" id="IPR017900">
    <property type="entry name" value="4Fe4S_Fe_S_CS"/>
</dbReference>
<gene>
    <name evidence="11" type="primary">napG</name>
    <name evidence="11" type="ORF">IFO67_14715</name>
</gene>
<evidence type="ECO:0000259" key="10">
    <source>
        <dbReference type="PROSITE" id="PS51379"/>
    </source>
</evidence>
<evidence type="ECO:0000256" key="4">
    <source>
        <dbReference type="ARBA" id="ARBA00022737"/>
    </source>
</evidence>
<reference evidence="12" key="1">
    <citation type="submission" date="2023-07" db="EMBL/GenBank/DDBJ databases">
        <title>Thauera sp. CAU 1555 isolated from sand of Yaerae Beach.</title>
        <authorList>
            <person name="Kim W."/>
        </authorList>
    </citation>
    <scope>NUCLEOTIDE SEQUENCE [LARGE SCALE GENOMIC DNA]</scope>
    <source>
        <strain evidence="12">CAU 1555</strain>
    </source>
</reference>
<evidence type="ECO:0000256" key="9">
    <source>
        <dbReference type="SAM" id="Phobius"/>
    </source>
</evidence>
<dbReference type="Pfam" id="PF12838">
    <property type="entry name" value="Fer4_7"/>
    <property type="match status" value="2"/>
</dbReference>
<dbReference type="InterPro" id="IPR017896">
    <property type="entry name" value="4Fe4S_Fe-S-bd"/>
</dbReference>
<dbReference type="PROSITE" id="PS51379">
    <property type="entry name" value="4FE4S_FER_2"/>
    <property type="match status" value="3"/>
</dbReference>
<keyword evidence="9" id="KW-0472">Membrane</keyword>
<dbReference type="NCBIfam" id="TIGR00397">
    <property type="entry name" value="mauM_napG"/>
    <property type="match status" value="1"/>
</dbReference>
<comment type="caution">
    <text evidence="11">The sequence shown here is derived from an EMBL/GenBank/DDBJ whole genome shotgun (WGS) entry which is preliminary data.</text>
</comment>
<evidence type="ECO:0000313" key="11">
    <source>
        <dbReference type="EMBL" id="MBD8504146.1"/>
    </source>
</evidence>
<proteinExistence type="predicted"/>
<evidence type="ECO:0000256" key="1">
    <source>
        <dbReference type="ARBA" id="ARBA00022448"/>
    </source>
</evidence>
<keyword evidence="6" id="KW-0408">Iron</keyword>
<feature type="domain" description="4Fe-4S ferredoxin-type" evidence="10">
    <location>
        <begin position="184"/>
        <end position="203"/>
    </location>
</feature>
<dbReference type="NCBIfam" id="NF007012">
    <property type="entry name" value="PRK09476.1"/>
    <property type="match status" value="1"/>
</dbReference>
<evidence type="ECO:0000256" key="7">
    <source>
        <dbReference type="ARBA" id="ARBA00023014"/>
    </source>
</evidence>